<keyword evidence="2" id="KW-1185">Reference proteome</keyword>
<evidence type="ECO:0000313" key="2">
    <source>
        <dbReference type="Proteomes" id="UP001344906"/>
    </source>
</evidence>
<gene>
    <name evidence="1" type="ORF">KDH_21090</name>
</gene>
<dbReference type="EMBL" id="BSRI01000001">
    <property type="protein sequence ID" value="GLV55262.1"/>
    <property type="molecule type" value="Genomic_DNA"/>
</dbReference>
<dbReference type="Proteomes" id="UP001344906">
    <property type="component" value="Unassembled WGS sequence"/>
</dbReference>
<sequence>MSEVEKLRQRIALECQAMHRLMYDFAAVSRHEIIAHHYDAIGAYQNQLELLVGNVEASLITAETYIKAIEAPSIQP</sequence>
<evidence type="ECO:0000313" key="1">
    <source>
        <dbReference type="EMBL" id="GLV55262.1"/>
    </source>
</evidence>
<protein>
    <submittedName>
        <fullName evidence="1">Uncharacterized protein</fullName>
    </submittedName>
</protein>
<organism evidence="1 2">
    <name type="scientific">Dictyobacter halimunensis</name>
    <dbReference type="NCBI Taxonomy" id="3026934"/>
    <lineage>
        <taxon>Bacteria</taxon>
        <taxon>Bacillati</taxon>
        <taxon>Chloroflexota</taxon>
        <taxon>Ktedonobacteria</taxon>
        <taxon>Ktedonobacterales</taxon>
        <taxon>Dictyobacteraceae</taxon>
        <taxon>Dictyobacter</taxon>
    </lineage>
</organism>
<name>A0ABQ6FNI3_9CHLR</name>
<proteinExistence type="predicted"/>
<accession>A0ABQ6FNI3</accession>
<dbReference type="RefSeq" id="WP_338249450.1">
    <property type="nucleotide sequence ID" value="NZ_BSRI01000001.1"/>
</dbReference>
<reference evidence="1 2" key="1">
    <citation type="submission" date="2023-02" db="EMBL/GenBank/DDBJ databases">
        <title>Dictyobacter halimunensis sp. nov., a new member of the class Ktedonobacteria from forest soil in a geothermal area.</title>
        <authorList>
            <person name="Rachmania M.K."/>
            <person name="Ningsih F."/>
            <person name="Sakai Y."/>
            <person name="Yabe S."/>
            <person name="Yokota A."/>
            <person name="Sjamsuridzal W."/>
        </authorList>
    </citation>
    <scope>NUCLEOTIDE SEQUENCE [LARGE SCALE GENOMIC DNA]</scope>
    <source>
        <strain evidence="1 2">S3.2.2.5</strain>
    </source>
</reference>
<comment type="caution">
    <text evidence="1">The sequence shown here is derived from an EMBL/GenBank/DDBJ whole genome shotgun (WGS) entry which is preliminary data.</text>
</comment>